<evidence type="ECO:0000313" key="4">
    <source>
        <dbReference type="EMBL" id="KAK7485830.1"/>
    </source>
</evidence>
<comment type="caution">
    <text evidence="4">The sequence shown here is derived from an EMBL/GenBank/DDBJ whole genome shotgun (WGS) entry which is preliminary data.</text>
</comment>
<dbReference type="InterPro" id="IPR036770">
    <property type="entry name" value="Ankyrin_rpt-contain_sf"/>
</dbReference>
<organism evidence="4 5">
    <name type="scientific">Batillaria attramentaria</name>
    <dbReference type="NCBI Taxonomy" id="370345"/>
    <lineage>
        <taxon>Eukaryota</taxon>
        <taxon>Metazoa</taxon>
        <taxon>Spiralia</taxon>
        <taxon>Lophotrochozoa</taxon>
        <taxon>Mollusca</taxon>
        <taxon>Gastropoda</taxon>
        <taxon>Caenogastropoda</taxon>
        <taxon>Sorbeoconcha</taxon>
        <taxon>Cerithioidea</taxon>
        <taxon>Batillariidae</taxon>
        <taxon>Batillaria</taxon>
    </lineage>
</organism>
<evidence type="ECO:0000256" key="3">
    <source>
        <dbReference type="PROSITE-ProRule" id="PRU00023"/>
    </source>
</evidence>
<dbReference type="EMBL" id="JACVVK020000188">
    <property type="protein sequence ID" value="KAK7485830.1"/>
    <property type="molecule type" value="Genomic_DNA"/>
</dbReference>
<accession>A0ABD0KFQ6</accession>
<dbReference type="PRINTS" id="PR01415">
    <property type="entry name" value="ANKYRIN"/>
</dbReference>
<dbReference type="PANTHER" id="PTHR24198:SF165">
    <property type="entry name" value="ANKYRIN REPEAT-CONTAINING PROTEIN-RELATED"/>
    <property type="match status" value="1"/>
</dbReference>
<dbReference type="SMART" id="SM00248">
    <property type="entry name" value="ANK"/>
    <property type="match status" value="5"/>
</dbReference>
<reference evidence="4 5" key="1">
    <citation type="journal article" date="2023" name="Sci. Data">
        <title>Genome assembly of the Korean intertidal mud-creeper Batillaria attramentaria.</title>
        <authorList>
            <person name="Patra A.K."/>
            <person name="Ho P.T."/>
            <person name="Jun S."/>
            <person name="Lee S.J."/>
            <person name="Kim Y."/>
            <person name="Won Y.J."/>
        </authorList>
    </citation>
    <scope>NUCLEOTIDE SEQUENCE [LARGE SCALE GENOMIC DNA]</scope>
    <source>
        <strain evidence="4">Wonlab-2016</strain>
    </source>
</reference>
<keyword evidence="1" id="KW-0677">Repeat</keyword>
<gene>
    <name evidence="4" type="ORF">BaRGS_00022930</name>
</gene>
<protein>
    <submittedName>
        <fullName evidence="4">Uncharacterized protein</fullName>
    </submittedName>
</protein>
<feature type="repeat" description="ANK" evidence="3">
    <location>
        <begin position="94"/>
        <end position="126"/>
    </location>
</feature>
<dbReference type="SUPFAM" id="SSF48403">
    <property type="entry name" value="Ankyrin repeat"/>
    <property type="match status" value="1"/>
</dbReference>
<dbReference type="PROSITE" id="PS50088">
    <property type="entry name" value="ANK_REPEAT"/>
    <property type="match status" value="3"/>
</dbReference>
<feature type="repeat" description="ANK" evidence="3">
    <location>
        <begin position="127"/>
        <end position="159"/>
    </location>
</feature>
<feature type="non-terminal residue" evidence="4">
    <location>
        <position position="269"/>
    </location>
</feature>
<keyword evidence="5" id="KW-1185">Reference proteome</keyword>
<dbReference type="AlphaFoldDB" id="A0ABD0KFQ6"/>
<proteinExistence type="predicted"/>
<name>A0ABD0KFQ6_9CAEN</name>
<evidence type="ECO:0000256" key="1">
    <source>
        <dbReference type="ARBA" id="ARBA00022737"/>
    </source>
</evidence>
<dbReference type="Gene3D" id="1.25.40.20">
    <property type="entry name" value="Ankyrin repeat-containing domain"/>
    <property type="match status" value="1"/>
</dbReference>
<dbReference type="InterPro" id="IPR002110">
    <property type="entry name" value="Ankyrin_rpt"/>
</dbReference>
<keyword evidence="2 3" id="KW-0040">ANK repeat</keyword>
<sequence>MACPNLTKVASLLASQFGDCEPFGSVDSDLHVAAFEGNTEVLAESLSRKPPREAIDKKNNFGCTPLRLAAAGGHKECVELLLSNEADVNVCDVKGQSALYVAVKNGHFSCAELLLQHGADPDGDASNRTSPLYVASMNGRSDIVKLLLNYNAGIILHRQSLTGAPFAVDPVKLALTYHHYDCVKLLLAAGGRPLHMQQTASPFTGITSLYHVAMRHNCGAEFAELLFEFGLVPWVADSKGVYPWDPRVRHGLAPSPESEEMLAFINRVS</sequence>
<evidence type="ECO:0000313" key="5">
    <source>
        <dbReference type="Proteomes" id="UP001519460"/>
    </source>
</evidence>
<evidence type="ECO:0000256" key="2">
    <source>
        <dbReference type="ARBA" id="ARBA00023043"/>
    </source>
</evidence>
<dbReference type="Pfam" id="PF12796">
    <property type="entry name" value="Ank_2"/>
    <property type="match status" value="2"/>
</dbReference>
<dbReference type="Proteomes" id="UP001519460">
    <property type="component" value="Unassembled WGS sequence"/>
</dbReference>
<feature type="repeat" description="ANK" evidence="3">
    <location>
        <begin position="61"/>
        <end position="93"/>
    </location>
</feature>
<dbReference type="PANTHER" id="PTHR24198">
    <property type="entry name" value="ANKYRIN REPEAT AND PROTEIN KINASE DOMAIN-CONTAINING PROTEIN"/>
    <property type="match status" value="1"/>
</dbReference>
<dbReference type="PROSITE" id="PS50297">
    <property type="entry name" value="ANK_REP_REGION"/>
    <property type="match status" value="3"/>
</dbReference>